<keyword evidence="1" id="KW-0472">Membrane</keyword>
<comment type="caution">
    <text evidence="2">The sequence shown here is derived from an EMBL/GenBank/DDBJ whole genome shotgun (WGS) entry which is preliminary data.</text>
</comment>
<dbReference type="EMBL" id="JAJBMB010000006">
    <property type="protein sequence ID" value="MCB5445993.1"/>
    <property type="molecule type" value="Genomic_DNA"/>
</dbReference>
<dbReference type="Proteomes" id="UP001299409">
    <property type="component" value="Unassembled WGS sequence"/>
</dbReference>
<keyword evidence="3" id="KW-1185">Reference proteome</keyword>
<evidence type="ECO:0000313" key="2">
    <source>
        <dbReference type="EMBL" id="MCB5445993.1"/>
    </source>
</evidence>
<evidence type="ECO:0000256" key="1">
    <source>
        <dbReference type="SAM" id="Phobius"/>
    </source>
</evidence>
<organism evidence="2 3">
    <name type="scientific">Intestinibacter bartlettii</name>
    <dbReference type="NCBI Taxonomy" id="261299"/>
    <lineage>
        <taxon>Bacteria</taxon>
        <taxon>Bacillati</taxon>
        <taxon>Bacillota</taxon>
        <taxon>Clostridia</taxon>
        <taxon>Peptostreptococcales</taxon>
        <taxon>Peptostreptococcaceae</taxon>
        <taxon>Intestinibacter</taxon>
    </lineage>
</organism>
<feature type="transmembrane region" description="Helical" evidence="1">
    <location>
        <begin position="175"/>
        <end position="198"/>
    </location>
</feature>
<accession>A0ABS8CWZ1</accession>
<sequence>MPVYYFIFGWTVFWGCIANMTARQVSLGEDKYRFKVNIFIAIISFSAVVIFAGLRTHVADTTAYINMFNEWPVGFSEISTLIKDSDNPGFILLGVFIKTYISTDYTVWLFIIATITGICMMIGFYRYSSNFALSSFLFIATCNFTWMFNGMRQYLVIAILFAFSNWIVEKKWIRYIILVLFLATIHRSAIAMIPMYFIVNGEPWNKRTTVVILTVILCIVFAGNVLSLFDSVMMQSDYATGYSEFKKSDDGVNIITIIISAIPVVISYIFRKQLSDKYTPIMKISTNMSIIAVCVYIISKITNSGILVGRMAVYFTTYNLILLPWLIDTAFKSKERMLMKYTMIICYLALFYYQMEISSNGFGYVSKILNMHY</sequence>
<gene>
    <name evidence="2" type="ORF">LIP50_07260</name>
</gene>
<feature type="transmembrane region" description="Helical" evidence="1">
    <location>
        <begin position="338"/>
        <end position="355"/>
    </location>
</feature>
<feature type="transmembrane region" description="Helical" evidence="1">
    <location>
        <begin position="105"/>
        <end position="125"/>
    </location>
</feature>
<dbReference type="RefSeq" id="WP_226924136.1">
    <property type="nucleotide sequence ID" value="NZ_BAABXU010000001.1"/>
</dbReference>
<protein>
    <submittedName>
        <fullName evidence="2">EpsG family protein</fullName>
    </submittedName>
</protein>
<feature type="transmembrane region" description="Helical" evidence="1">
    <location>
        <begin position="305"/>
        <end position="326"/>
    </location>
</feature>
<feature type="transmembrane region" description="Helical" evidence="1">
    <location>
        <begin position="137"/>
        <end position="163"/>
    </location>
</feature>
<name>A0ABS8CWZ1_9FIRM</name>
<feature type="transmembrane region" description="Helical" evidence="1">
    <location>
        <begin position="6"/>
        <end position="22"/>
    </location>
</feature>
<feature type="transmembrane region" description="Helical" evidence="1">
    <location>
        <begin position="282"/>
        <end position="299"/>
    </location>
</feature>
<dbReference type="Pfam" id="PF14897">
    <property type="entry name" value="EpsG"/>
    <property type="match status" value="1"/>
</dbReference>
<dbReference type="InterPro" id="IPR049458">
    <property type="entry name" value="EpsG-like"/>
</dbReference>
<feature type="transmembrane region" description="Helical" evidence="1">
    <location>
        <begin position="34"/>
        <end position="54"/>
    </location>
</feature>
<keyword evidence="1" id="KW-1133">Transmembrane helix</keyword>
<reference evidence="2 3" key="1">
    <citation type="submission" date="2021-10" db="EMBL/GenBank/DDBJ databases">
        <title>Collection of gut derived symbiotic bacterial strains cultured from healthy donors.</title>
        <authorList>
            <person name="Lin H."/>
            <person name="Littmann E."/>
            <person name="Claire K."/>
            <person name="Pamer E."/>
        </authorList>
    </citation>
    <scope>NUCLEOTIDE SEQUENCE [LARGE SCALE GENOMIC DNA]</scope>
    <source>
        <strain evidence="2 3">MSK.17.68</strain>
    </source>
</reference>
<keyword evidence="1" id="KW-0812">Transmembrane</keyword>
<feature type="transmembrane region" description="Helical" evidence="1">
    <location>
        <begin position="252"/>
        <end position="270"/>
    </location>
</feature>
<proteinExistence type="predicted"/>
<evidence type="ECO:0000313" key="3">
    <source>
        <dbReference type="Proteomes" id="UP001299409"/>
    </source>
</evidence>
<feature type="transmembrane region" description="Helical" evidence="1">
    <location>
        <begin position="210"/>
        <end position="232"/>
    </location>
</feature>